<dbReference type="AlphaFoldDB" id="M1P6M4"/>
<name>M1P6M4_METMZ</name>
<dbReference type="EMBL" id="CP004144">
    <property type="protein sequence ID" value="AGF96047.1"/>
    <property type="molecule type" value="Genomic_DNA"/>
</dbReference>
<dbReference type="Proteomes" id="UP000011718">
    <property type="component" value="Chromosome"/>
</dbReference>
<dbReference type="BioCyc" id="MMAZ1236903:G139K-598-MONOMER"/>
<accession>M1P6M4</accession>
<gene>
    <name evidence="1" type="ORF">MmTuc01_0631</name>
</gene>
<organism evidence="1 2">
    <name type="scientific">Methanosarcina mazei Tuc01</name>
    <dbReference type="NCBI Taxonomy" id="1236903"/>
    <lineage>
        <taxon>Archaea</taxon>
        <taxon>Methanobacteriati</taxon>
        <taxon>Methanobacteriota</taxon>
        <taxon>Stenosarchaea group</taxon>
        <taxon>Methanomicrobia</taxon>
        <taxon>Methanosarcinales</taxon>
        <taxon>Methanosarcinaceae</taxon>
        <taxon>Methanosarcina</taxon>
    </lineage>
</organism>
<dbReference type="HOGENOM" id="CLU_3263793_0_0_2"/>
<reference evidence="1 2" key="1">
    <citation type="journal article" date="2013" name="Genome Announc.">
        <title>Complete Genome of a Methanosarcina mazei Strain Isolated from Sediment Samples from an Amazonian Flooded Area.</title>
        <authorList>
            <person name="Assis das Gracas D."/>
            <person name="Thiago Juca Ramos R."/>
            <person name="Vieira Araujo A.C."/>
            <person name="Zahlouth R."/>
            <person name="Ribeiro Carneiro A."/>
            <person name="Souza Lopes T."/>
            <person name="Azevedo Barauna R."/>
            <person name="Azevedo V."/>
            <person name="Cruz Schneider M.P."/>
            <person name="Pellizari V.H."/>
            <person name="Silva A."/>
        </authorList>
    </citation>
    <scope>NUCLEOTIDE SEQUENCE [LARGE SCALE GENOMIC DNA]</scope>
    <source>
        <strain evidence="1 2">Tuc01</strain>
    </source>
</reference>
<evidence type="ECO:0000313" key="2">
    <source>
        <dbReference type="Proteomes" id="UP000011718"/>
    </source>
</evidence>
<dbReference type="KEGG" id="mmaz:MmTuc01_0631"/>
<proteinExistence type="predicted"/>
<sequence>MNIYEEFSPFMNIYEEFSPYACEEYTSGLERQDLDLDEEQE</sequence>
<evidence type="ECO:0000313" key="1">
    <source>
        <dbReference type="EMBL" id="AGF96047.1"/>
    </source>
</evidence>
<protein>
    <submittedName>
        <fullName evidence="1">Uncharacterized protein</fullName>
    </submittedName>
</protein>